<evidence type="ECO:0000256" key="1">
    <source>
        <dbReference type="ARBA" id="ARBA00022741"/>
    </source>
</evidence>
<dbReference type="Proteomes" id="UP001519460">
    <property type="component" value="Unassembled WGS sequence"/>
</dbReference>
<feature type="compositionally biased region" description="Polar residues" evidence="3">
    <location>
        <begin position="73"/>
        <end position="85"/>
    </location>
</feature>
<evidence type="ECO:0000256" key="2">
    <source>
        <dbReference type="ARBA" id="ARBA00022840"/>
    </source>
</evidence>
<proteinExistence type="predicted"/>
<feature type="compositionally biased region" description="Low complexity" evidence="3">
    <location>
        <begin position="117"/>
        <end position="140"/>
    </location>
</feature>
<comment type="caution">
    <text evidence="5">The sequence shown here is derived from an EMBL/GenBank/DDBJ whole genome shotgun (WGS) entry which is preliminary data.</text>
</comment>
<feature type="region of interest" description="Disordered" evidence="3">
    <location>
        <begin position="1245"/>
        <end position="1293"/>
    </location>
</feature>
<feature type="compositionally biased region" description="Basic and acidic residues" evidence="3">
    <location>
        <begin position="1"/>
        <end position="10"/>
    </location>
</feature>
<feature type="region of interest" description="Disordered" evidence="3">
    <location>
        <begin position="1369"/>
        <end position="1504"/>
    </location>
</feature>
<keyword evidence="2" id="KW-0067">ATP-binding</keyword>
<feature type="domain" description="Protein kinase" evidence="4">
    <location>
        <begin position="526"/>
        <end position="883"/>
    </location>
</feature>
<reference evidence="5 6" key="1">
    <citation type="journal article" date="2023" name="Sci. Data">
        <title>Genome assembly of the Korean intertidal mud-creeper Batillaria attramentaria.</title>
        <authorList>
            <person name="Patra A.K."/>
            <person name="Ho P.T."/>
            <person name="Jun S."/>
            <person name="Lee S.J."/>
            <person name="Kim Y."/>
            <person name="Won Y.J."/>
        </authorList>
    </citation>
    <scope>NUCLEOTIDE SEQUENCE [LARGE SCALE GENOMIC DNA]</scope>
    <source>
        <strain evidence="5">Wonlab-2016</strain>
    </source>
</reference>
<feature type="compositionally biased region" description="Basic and acidic residues" evidence="3">
    <location>
        <begin position="30"/>
        <end position="41"/>
    </location>
</feature>
<evidence type="ECO:0000256" key="3">
    <source>
        <dbReference type="SAM" id="MobiDB-lite"/>
    </source>
</evidence>
<dbReference type="InterPro" id="IPR011009">
    <property type="entry name" value="Kinase-like_dom_sf"/>
</dbReference>
<keyword evidence="6" id="KW-1185">Reference proteome</keyword>
<feature type="domain" description="Protein kinase" evidence="4">
    <location>
        <begin position="923"/>
        <end position="1239"/>
    </location>
</feature>
<dbReference type="GO" id="GO:0005524">
    <property type="term" value="F:ATP binding"/>
    <property type="evidence" value="ECO:0007669"/>
    <property type="project" value="UniProtKB-KW"/>
</dbReference>
<dbReference type="EMBL" id="JACVVK020000105">
    <property type="protein sequence ID" value="KAK7492228.1"/>
    <property type="molecule type" value="Genomic_DNA"/>
</dbReference>
<sequence>MANKTGDRSKSSSKRPPQELSWVTSDSTDQEGKPSRPDKRAAVFTLDSPVEDAISRRGGRPTCIATLPFPLKTQYTEILKQTSPRHSGATGVRSSGSSNASAMSSPGTETSSGIGVSPRSSNSLRSSDSLRISTSSGISLEDSERNVSDGSISSSGSDDLRGSRKTGSAFDVPARSSWGSSSNEDIPKGGKKIESSLMLHVKRRAKPEFMGFVDAVTLAPAKNPHNRGVRVSNFLVRSSGPHSEEESPYDDLRHHLEKLSSRHGTASLQALLTDTLPQLDYLRDMCAIADCLTAASSTIQKDAASRLERLLLITKYSEMTNATLQLFAVAHKTHDVILTPPTHDDQFLRLCGHLHLLATSALLCHSDRPLTADEWKTLTSWPKPSKKQAGEVVKQSLLKLMHVFYEHFDRHVKDLKSNAAAVRGDRKKFSKGQFCEQFVAVFCVLNEISEHRWNEPGRVLLGELRDLCDIIHKDSRNKPGNEPRTALDLLLVRGLMVLLNTSYAKVRQDVGDGKHDHPRLASELLVKVMERIDKGYHGDVTRDVSKLLFHESPLVTEVINKFLPDSRQSRLNYAFDFTENSLVVADFHVDRSGSSKHDADGGDGNSCAWHPFRGRFGQTLKVEGAVYVHIASCQAKAPHYDCVHGSQSKFSGLQPHERHMETLRQLSYHENLLRLMDRRLLEQLLNHRAAHRWLDKTILCRIALDIVSALEYLASRHIASRDVTAYDMTVFGKSRRGGTSGEVIEVLASDNFIIQLANLGLAHQYRSVDAKSGEIKTVTVTEQGPIPVLWTPREAFLKGEYSDKSMVYSLGAVLYELWTHGGQPFTTQHKSTSDTLKMMLLMPDSVMLIHWPCIPDDVYGLIQRCTTSDPDKRPTLEEVHHDLEAIYQRQIHQDEECYMEAVGVTDQQYPSLMDDQGISRELQQLIEEYKRNKFENYKNLRESHQRECPENILMVTESEFYSQEWMDVCYESTGTGACTLVREKVSQTFLEDILPVLREMANAQGGSQLNGVTDWLKDPLNQPTLEQETEDHNVHERRYPVSWVLQEMATRGLLVPNDDDGYVTMGPDRYVSVFVSMARVLHDLHERGWLHRDLRASNILVDCATGQVIFMRIGRMCQVTPSVESVVGEVFEDTRRWLAPEVLLEGKYRRENDVFMLGTAFWETFHAREVIAKDPDATAINFVPFADHEKAEVVRLVLAGTPLPKPEGCPDWLYDLILQCRLPDSSQRPTVDRVLDVLLRHIPPPGRSSQRLSGGDASEQFVFPPPHPRKMTSSSEPIIVGEPSYPPEPPKRHRAHKVRLYVGDVAKRVLDSSGTTEKPYLVQDAESDCPPPLPSKERRPSLPNALDVSKSVAGASASTSEKCTYLTPTFDLWSPEPQSRSRSNTLPSKFRPKGQQPQSGAATMTRPKVPGLGISVKSDSKTKVFTRCRSEGSSGYPPGGAGSPTLPKRDRTQSDPPCLDAVREHEEDDHVYDQIREDYNPSLDDPNTSPGRSDEPERKSSSPC</sequence>
<keyword evidence="1" id="KW-0547">Nucleotide-binding</keyword>
<dbReference type="Gene3D" id="1.10.510.10">
    <property type="entry name" value="Transferase(Phosphotransferase) domain 1"/>
    <property type="match status" value="2"/>
</dbReference>
<dbReference type="PANTHER" id="PTHR24418">
    <property type="entry name" value="TYROSINE-PROTEIN KINASE"/>
    <property type="match status" value="1"/>
</dbReference>
<name>A0ABD0KZ52_9CAEN</name>
<dbReference type="InterPro" id="IPR001245">
    <property type="entry name" value="Ser-Thr/Tyr_kinase_cat_dom"/>
</dbReference>
<evidence type="ECO:0000313" key="5">
    <source>
        <dbReference type="EMBL" id="KAK7492228.1"/>
    </source>
</evidence>
<dbReference type="InterPro" id="IPR000719">
    <property type="entry name" value="Prot_kinase_dom"/>
</dbReference>
<accession>A0ABD0KZ52</accession>
<dbReference type="SMART" id="SM00219">
    <property type="entry name" value="TyrKc"/>
    <property type="match status" value="1"/>
</dbReference>
<dbReference type="SUPFAM" id="SSF56112">
    <property type="entry name" value="Protein kinase-like (PK-like)"/>
    <property type="match status" value="2"/>
</dbReference>
<feature type="compositionally biased region" description="Low complexity" evidence="3">
    <location>
        <begin position="148"/>
        <end position="157"/>
    </location>
</feature>
<evidence type="ECO:0000259" key="4">
    <source>
        <dbReference type="PROSITE" id="PS50011"/>
    </source>
</evidence>
<evidence type="ECO:0000313" key="6">
    <source>
        <dbReference type="Proteomes" id="UP001519460"/>
    </source>
</evidence>
<dbReference type="InterPro" id="IPR020635">
    <property type="entry name" value="Tyr_kinase_cat_dom"/>
</dbReference>
<organism evidence="5 6">
    <name type="scientific">Batillaria attramentaria</name>
    <dbReference type="NCBI Taxonomy" id="370345"/>
    <lineage>
        <taxon>Eukaryota</taxon>
        <taxon>Metazoa</taxon>
        <taxon>Spiralia</taxon>
        <taxon>Lophotrochozoa</taxon>
        <taxon>Mollusca</taxon>
        <taxon>Gastropoda</taxon>
        <taxon>Caenogastropoda</taxon>
        <taxon>Sorbeoconcha</taxon>
        <taxon>Cerithioidea</taxon>
        <taxon>Batillariidae</taxon>
        <taxon>Batillaria</taxon>
    </lineage>
</organism>
<feature type="compositionally biased region" description="Low complexity" evidence="3">
    <location>
        <begin position="94"/>
        <end position="105"/>
    </location>
</feature>
<dbReference type="Pfam" id="PF07714">
    <property type="entry name" value="PK_Tyr_Ser-Thr"/>
    <property type="match status" value="2"/>
</dbReference>
<protein>
    <recommendedName>
        <fullName evidence="4">Protein kinase domain-containing protein</fullName>
    </recommendedName>
</protein>
<dbReference type="InterPro" id="IPR050198">
    <property type="entry name" value="Non-receptor_tyrosine_kinases"/>
</dbReference>
<feature type="region of interest" description="Disordered" evidence="3">
    <location>
        <begin position="1"/>
        <end position="190"/>
    </location>
</feature>
<feature type="compositionally biased region" description="Polar residues" evidence="3">
    <location>
        <begin position="1376"/>
        <end position="1387"/>
    </location>
</feature>
<feature type="compositionally biased region" description="Basic and acidic residues" evidence="3">
    <location>
        <begin position="1492"/>
        <end position="1504"/>
    </location>
</feature>
<dbReference type="PROSITE" id="PS50011">
    <property type="entry name" value="PROTEIN_KINASE_DOM"/>
    <property type="match status" value="2"/>
</dbReference>
<feature type="region of interest" description="Disordered" evidence="3">
    <location>
        <begin position="1314"/>
        <end position="1348"/>
    </location>
</feature>
<gene>
    <name evidence="5" type="ORF">BaRGS_00016525</name>
</gene>